<feature type="region of interest" description="Disordered" evidence="6">
    <location>
        <begin position="1472"/>
        <end position="1495"/>
    </location>
</feature>
<feature type="domain" description="RING-type" evidence="7">
    <location>
        <begin position="1360"/>
        <end position="1400"/>
    </location>
</feature>
<feature type="region of interest" description="Disordered" evidence="6">
    <location>
        <begin position="773"/>
        <end position="860"/>
    </location>
</feature>
<feature type="compositionally biased region" description="Basic and acidic residues" evidence="6">
    <location>
        <begin position="787"/>
        <end position="802"/>
    </location>
</feature>
<dbReference type="CDD" id="cd16449">
    <property type="entry name" value="RING-HC"/>
    <property type="match status" value="1"/>
</dbReference>
<feature type="compositionally biased region" description="Polar residues" evidence="6">
    <location>
        <begin position="180"/>
        <end position="190"/>
    </location>
</feature>
<keyword evidence="5" id="KW-0175">Coiled coil</keyword>
<feature type="region of interest" description="Disordered" evidence="6">
    <location>
        <begin position="170"/>
        <end position="223"/>
    </location>
</feature>
<evidence type="ECO:0000256" key="5">
    <source>
        <dbReference type="SAM" id="Coils"/>
    </source>
</evidence>
<dbReference type="Proteomes" id="UP001281761">
    <property type="component" value="Unassembled WGS sequence"/>
</dbReference>
<keyword evidence="2 4" id="KW-0863">Zinc-finger</keyword>
<feature type="compositionally biased region" description="Basic and acidic residues" evidence="6">
    <location>
        <begin position="718"/>
        <end position="731"/>
    </location>
</feature>
<feature type="region of interest" description="Disordered" evidence="6">
    <location>
        <begin position="1132"/>
        <end position="1222"/>
    </location>
</feature>
<evidence type="ECO:0000256" key="2">
    <source>
        <dbReference type="ARBA" id="ARBA00022771"/>
    </source>
</evidence>
<evidence type="ECO:0000256" key="6">
    <source>
        <dbReference type="SAM" id="MobiDB-lite"/>
    </source>
</evidence>
<name>A0ABQ9XFZ3_9EUKA</name>
<keyword evidence="3" id="KW-0862">Zinc</keyword>
<dbReference type="InterPro" id="IPR017907">
    <property type="entry name" value="Znf_RING_CS"/>
</dbReference>
<gene>
    <name evidence="8" type="ORF">BLNAU_13668</name>
</gene>
<dbReference type="InterPro" id="IPR018957">
    <property type="entry name" value="Znf_C3HC4_RING-type"/>
</dbReference>
<dbReference type="EMBL" id="JARBJD010000119">
    <property type="protein sequence ID" value="KAK2951388.1"/>
    <property type="molecule type" value="Genomic_DNA"/>
</dbReference>
<dbReference type="InterPro" id="IPR001841">
    <property type="entry name" value="Znf_RING"/>
</dbReference>
<feature type="compositionally biased region" description="Low complexity" evidence="6">
    <location>
        <begin position="663"/>
        <end position="674"/>
    </location>
</feature>
<keyword evidence="1" id="KW-0479">Metal-binding</keyword>
<feature type="compositionally biased region" description="Basic and acidic residues" evidence="6">
    <location>
        <begin position="622"/>
        <end position="647"/>
    </location>
</feature>
<feature type="coiled-coil region" evidence="5">
    <location>
        <begin position="877"/>
        <end position="1055"/>
    </location>
</feature>
<feature type="compositionally biased region" description="Polar residues" evidence="6">
    <location>
        <begin position="1145"/>
        <end position="1157"/>
    </location>
</feature>
<feature type="compositionally biased region" description="Polar residues" evidence="6">
    <location>
        <begin position="819"/>
        <end position="828"/>
    </location>
</feature>
<dbReference type="SUPFAM" id="SSF57850">
    <property type="entry name" value="RING/U-box"/>
    <property type="match status" value="1"/>
</dbReference>
<keyword evidence="9" id="KW-1185">Reference proteome</keyword>
<evidence type="ECO:0000313" key="9">
    <source>
        <dbReference type="Proteomes" id="UP001281761"/>
    </source>
</evidence>
<dbReference type="InterPro" id="IPR039577">
    <property type="entry name" value="Rad18"/>
</dbReference>
<dbReference type="PANTHER" id="PTHR14134">
    <property type="entry name" value="E3 UBIQUITIN-PROTEIN LIGASE RAD18"/>
    <property type="match status" value="1"/>
</dbReference>
<feature type="compositionally biased region" description="Low complexity" evidence="6">
    <location>
        <begin position="496"/>
        <end position="516"/>
    </location>
</feature>
<dbReference type="Pfam" id="PF00097">
    <property type="entry name" value="zf-C3HC4"/>
    <property type="match status" value="1"/>
</dbReference>
<sequence>MDPEIMDDSVQIQVPDTHSTIFFPGEITPSQYKELFRDEIIPRHFDTNRPTKQFPTLRPRKQPTKTNRKMEDDSSNPMEEFPISVKVAEQKPRATNQKPQKSSSPRPDDPKIENSGNPTEIIAYAGYLPSQSMETYHTNYPLPIERNGFIYVPIQPTNFELNLNHFPHDDITDGVEGDDSQSPYASSRTSPRQHRRRLPQQPGDDTEKTPSTQMGMSGRPRPRHMYYWQHPSMRDQNYNADEFYPIIVESLTHQYPPRLQQPTYNQQVLVSEDGQADAPSQEFPMTIRSLMHSQQEQAEDTRLPPLYSGDVMSYPLHPHVKALENRNKQEQPPAKVNDVQNPLVDSGRVVVAFPDQQKDFSPFLSQNEHSTVRLQAQRYAKQRADSLTNREGFVNQQQQHINPQFPQQSSAAVVTQSSQSYHRPPQQSENQLFNEEYATSRTNQQAERDFSGSFVTPPTYTNQEQAETTHQSKPISQHRYTQEDIPHFTQPAFYKPQSSTSRLSSRPSRQPASPRTTPEKSRDSSRMSSNSLQVTLKPHIVWFPHYETDPRILMEQTGSQDAIHNSRFYSSIPAYPMNVAPTQIQSESPTRGKKDQTARRLAKELRRTEKERKSERRRRTTREKNEDTAEDTREDEPQHHTRRDKVMGETNNQIDSQDDAGKVNSVNLNNAVSSQPSRDTNRNETEFEADTQTDKDSASGSESEWRRENEDEPTSEEDQTRIEAEETARECWEERLSPPALQLTADKHGLVLSNTIIADSMRDEQVDDFSRLEDSFVARPKPNSSLQERRGERKESPADLTRHTQPTMSSEADAHVITRQFTGAPTTSEEQRLSPNGLDTDAGLQIGMDKEKDGSVDSSLKQEREHLVDPSAPSASNADLLRMIDSLKAMLAETERQRSADKAKFEKELRTMGSVSAEEQSELARLKEENARLTEKMSDFQVRAASLAADKSTLEKSLEQTRQKMEMVRENNTRLEERLEETKREVDEWIGMNEEKSHSIETLHTNIDQLTTERDTLQANLTATNQSLDESNQRIDTLTSEVSSLLSQKAELERLLSKDWLITTDTQTDWVGVSESAAQLASIEKFPSTIVPSRPSHYFDDFGDEIGSHVMLFTESDTRKVREFTEALEKGEEVNKTRLQRNKNDQQTSQTTIQSLKIPSPAPTAETKMGKKPSLAPLSPAKPIPNMSPRSPRKQRSKRNLQPLTEQDVEKQQKEMERREEERRVVEQARKFNEYISSQVGTVASLTAANEMTDGQKSMFDWTWMDQRMLRNRFKAKEYYIEDVDLVVLSFPVFFSFCQQIETETRQLWETVETIRTKFDDVVEILCKAGRQTSHHMGEVKSLVDELDTVNGAMTVDLSCANCLQLMNDPVTFIPCGHTLCRVCAYKYGKQGKTQCPTCSDAANTTRGYVRNFIVESLCTREAVKRQRMDEIRSSSGSLMVTQALLEERMRKLPQARMIMDSYDEEVTNGQTKVLDLKSDDNDNLEPQPLKEETT</sequence>
<evidence type="ECO:0000313" key="8">
    <source>
        <dbReference type="EMBL" id="KAK2951388.1"/>
    </source>
</evidence>
<dbReference type="PROSITE" id="PS00518">
    <property type="entry name" value="ZF_RING_1"/>
    <property type="match status" value="1"/>
</dbReference>
<evidence type="ECO:0000256" key="4">
    <source>
        <dbReference type="PROSITE-ProRule" id="PRU00175"/>
    </source>
</evidence>
<protein>
    <recommendedName>
        <fullName evidence="7">RING-type domain-containing protein</fullName>
    </recommendedName>
</protein>
<feature type="compositionally biased region" description="Basic and acidic residues" evidence="6">
    <location>
        <begin position="692"/>
        <end position="709"/>
    </location>
</feature>
<feature type="compositionally biased region" description="Basic and acidic residues" evidence="6">
    <location>
        <begin position="590"/>
        <end position="614"/>
    </location>
</feature>
<dbReference type="SMART" id="SM00184">
    <property type="entry name" value="RING"/>
    <property type="match status" value="1"/>
</dbReference>
<evidence type="ECO:0000256" key="3">
    <source>
        <dbReference type="ARBA" id="ARBA00022833"/>
    </source>
</evidence>
<dbReference type="Gene3D" id="3.30.40.10">
    <property type="entry name" value="Zinc/RING finger domain, C3HC4 (zinc finger)"/>
    <property type="match status" value="1"/>
</dbReference>
<feature type="compositionally biased region" description="Basic and acidic residues" evidence="6">
    <location>
        <begin position="848"/>
        <end position="860"/>
    </location>
</feature>
<feature type="compositionally biased region" description="Basic residues" evidence="6">
    <location>
        <begin position="58"/>
        <end position="67"/>
    </location>
</feature>
<accession>A0ABQ9XFZ3</accession>
<feature type="region of interest" description="Disordered" evidence="6">
    <location>
        <begin position="403"/>
        <end position="532"/>
    </location>
</feature>
<feature type="region of interest" description="Disordered" evidence="6">
    <location>
        <begin position="581"/>
        <end position="731"/>
    </location>
</feature>
<evidence type="ECO:0000259" key="7">
    <source>
        <dbReference type="PROSITE" id="PS50089"/>
    </source>
</evidence>
<feature type="compositionally biased region" description="Low complexity" evidence="6">
    <location>
        <begin position="403"/>
        <end position="420"/>
    </location>
</feature>
<dbReference type="PROSITE" id="PS50089">
    <property type="entry name" value="ZF_RING_2"/>
    <property type="match status" value="1"/>
</dbReference>
<feature type="compositionally biased region" description="Polar residues" evidence="6">
    <location>
        <begin position="425"/>
        <end position="445"/>
    </location>
</feature>
<proteinExistence type="predicted"/>
<dbReference type="InterPro" id="IPR013083">
    <property type="entry name" value="Znf_RING/FYVE/PHD"/>
</dbReference>
<feature type="compositionally biased region" description="Basic and acidic residues" evidence="6">
    <location>
        <begin position="1208"/>
        <end position="1222"/>
    </location>
</feature>
<feature type="region of interest" description="Disordered" evidence="6">
    <location>
        <begin position="41"/>
        <end position="117"/>
    </location>
</feature>
<comment type="caution">
    <text evidence="8">The sequence shown here is derived from an EMBL/GenBank/DDBJ whole genome shotgun (WGS) entry which is preliminary data.</text>
</comment>
<organism evidence="8 9">
    <name type="scientific">Blattamonas nauphoetae</name>
    <dbReference type="NCBI Taxonomy" id="2049346"/>
    <lineage>
        <taxon>Eukaryota</taxon>
        <taxon>Metamonada</taxon>
        <taxon>Preaxostyla</taxon>
        <taxon>Oxymonadida</taxon>
        <taxon>Blattamonas</taxon>
    </lineage>
</organism>
<feature type="compositionally biased region" description="Polar residues" evidence="6">
    <location>
        <begin position="453"/>
        <end position="479"/>
    </location>
</feature>
<feature type="compositionally biased region" description="Polar residues" evidence="6">
    <location>
        <begin position="93"/>
        <end position="105"/>
    </location>
</feature>
<evidence type="ECO:0000256" key="1">
    <source>
        <dbReference type="ARBA" id="ARBA00022723"/>
    </source>
</evidence>
<reference evidence="8 9" key="1">
    <citation type="journal article" date="2022" name="bioRxiv">
        <title>Genomics of Preaxostyla Flagellates Illuminates Evolutionary Transitions and the Path Towards Mitochondrial Loss.</title>
        <authorList>
            <person name="Novak L.V.F."/>
            <person name="Treitli S.C."/>
            <person name="Pyrih J."/>
            <person name="Halakuc P."/>
            <person name="Pipaliya S.V."/>
            <person name="Vacek V."/>
            <person name="Brzon O."/>
            <person name="Soukal P."/>
            <person name="Eme L."/>
            <person name="Dacks J.B."/>
            <person name="Karnkowska A."/>
            <person name="Elias M."/>
            <person name="Hampl V."/>
        </authorList>
    </citation>
    <scope>NUCLEOTIDE SEQUENCE [LARGE SCALE GENOMIC DNA]</scope>
    <source>
        <strain evidence="8">NAU3</strain>
        <tissue evidence="8">Gut</tissue>
    </source>
</reference>